<dbReference type="OMA" id="IEAPEHH"/>
<evidence type="ECO:0000256" key="3">
    <source>
        <dbReference type="ARBA" id="ARBA00022692"/>
    </source>
</evidence>
<protein>
    <recommendedName>
        <fullName evidence="10">ABC transporter domain-containing protein</fullName>
    </recommendedName>
</protein>
<feature type="domain" description="ABC transporter" evidence="10">
    <location>
        <begin position="1432"/>
        <end position="1662"/>
    </location>
</feature>
<keyword evidence="3 9" id="KW-0812">Transmembrane</keyword>
<feature type="transmembrane region" description="Helical" evidence="9">
    <location>
        <begin position="446"/>
        <end position="469"/>
    </location>
</feature>
<dbReference type="InterPro" id="IPR013525">
    <property type="entry name" value="ABC2_TM"/>
</dbReference>
<dbReference type="GO" id="GO:0140359">
    <property type="term" value="F:ABC-type transporter activity"/>
    <property type="evidence" value="ECO:0007669"/>
    <property type="project" value="InterPro"/>
</dbReference>
<feature type="transmembrane region" description="Helical" evidence="9">
    <location>
        <begin position="1326"/>
        <end position="1344"/>
    </location>
</feature>
<feature type="transmembrane region" description="Helical" evidence="9">
    <location>
        <begin position="1143"/>
        <end position="1172"/>
    </location>
</feature>
<reference evidence="11" key="2">
    <citation type="submission" date="2015-02" db="UniProtKB">
        <authorList>
            <consortium name="EnsemblMetazoa"/>
        </authorList>
    </citation>
    <scope>IDENTIFICATION</scope>
</reference>
<evidence type="ECO:0000313" key="12">
    <source>
        <dbReference type="Proteomes" id="UP000014500"/>
    </source>
</evidence>
<dbReference type="SMART" id="SM00382">
    <property type="entry name" value="AAA"/>
    <property type="match status" value="2"/>
</dbReference>
<evidence type="ECO:0000256" key="1">
    <source>
        <dbReference type="ARBA" id="ARBA00004141"/>
    </source>
</evidence>
<dbReference type="PANTHER" id="PTHR19229:SF250">
    <property type="entry name" value="ABC TRANSPORTER DOMAIN-CONTAINING PROTEIN-RELATED"/>
    <property type="match status" value="1"/>
</dbReference>
<dbReference type="Pfam" id="PF12698">
    <property type="entry name" value="ABC2_membrane_3"/>
    <property type="match status" value="2"/>
</dbReference>
<evidence type="ECO:0000256" key="7">
    <source>
        <dbReference type="ARBA" id="ARBA00022989"/>
    </source>
</evidence>
<dbReference type="Pfam" id="PF23321">
    <property type="entry name" value="R1_ABCA1"/>
    <property type="match status" value="1"/>
</dbReference>
<dbReference type="EMBL" id="AFFK01014481">
    <property type="status" value="NOT_ANNOTATED_CDS"/>
    <property type="molecule type" value="Genomic_DNA"/>
</dbReference>
<sequence>MSRTQQFRLLLWKNFVLQKRHKVVTAVEFLLPIALILLLVFIRKIAPFDTFNEPFVYNDFSIDRLPSTMSKRQILQQLSVLFGNMGGGKRALPVAFSPNTSDAVNNIMGKVARRLGFEISGVGFQTEEELEKFAMYGTMDILAGVTFPNVLKNNTFPKDIQYKIRMKVKSNGTATPLMFTDSWFTEQTYPTYQMPGPRELFSNEGGKPGYYSQGFLAIQHAIAVSIIEYLTNKNVDVQVKMRRHPYPPFVDDKFLMALQEWLPMVILISFLYPAINLVKCIVHEKENKIKESMKMMGLSGWLHWAAWFVKTILLYLPSSAIIVTLLTMPANDGMAVLKKSNPILIFLYLAVFNMTSICFCNLISTFFSKASSAATAAGLIWFLTFVPFFFMAPRYDSLSYNTKIWSCLLSNTAMSLGAQLITMHEGTGAGIQWDNLYQTVTPGDGLTLGMVLFLMIVDSIIYSLLTWYVEGIFPGEFGVPQPWFFPFTKEYWLKIPKHDEVCDEVLDKEYYNPEFFERDPIGLDAGIQIKDLCKVYNKVKVAINHVTLNMFEGQITVLLGHNGAGKTTTMSTITGLIPPTRGTAIISGYDCRENMTAIRKSLGLCPQHDVLFEDLTVAEHIYFYCKRGIIITYCFIAQLKGNGNDVVQTETNRLLKALLLEDKRHALAKTLSGGMKRKLSVAIALCGGSKVVMLDEPTSGMDPSARRNTWDLLQNERQGRTILLTTHFMDEADLLGDRIAIMAHGQLQCTGSSLFLKKKYGAGYHMIIVKKPNCNADTITDLVLQWLPTAELESNIGAELSYILPHEETSKFESLFATLEEQKDALGISSYGASVTTMEEVFLRVGESNSGEGARGMLHSKSNGNGKLIDINDGDMTSSSSNIIMEGATEKLINQKIQRNEGVYLYCQQFWAMLLKRILYTQRNWMLTVCQLFVPVIFVVLSNTVARTLPSNDNPKPMTFSLNSFSETVIPYYMTKSALEDSKTMRMAQFYRNQFQGENYPVDVSNMLQFKNMSDYLLQKSYEDLPHFNLHQIAAISFLHNVVTHKTMLIGFFNNQPFHGPPISLWLIDNALLKYYTNDSEYKFSVINHPFALSVSDTMLAVFSGNLGFNIAFNVVFGIAFVTSSFAIFLIKENNTKSRHLQFVSGVNFVIFWVTAFIWDFINFLVPCYLILVVFLAFNQEGYTDPLQQSRFMLLFVTYAWSTLPLTYLLSFMFKVPATGFTRIMMFNVFTGLATLLTVTILYIPDLGVTEWAEFLDYLFLSLPSYCLGWACYDLYKNYHINRMCSFPMVKPFCELAKITKNCGSYPCPEYQENFLSWKRPGIGRMLVLLIIQGFFFWFLMILMEMQILRKGSRWIKNFVTNLKTRHSRKLYIKLSQDAPGDNSDQELCMLDAADGEIEQDGDQTLDDNDVANERDRIESMLSGGLSPTDNLVLKNLTKYYGEVLAVDHISVGIPRGECFGLLGVNGAGKTTTFKMMTGDEILSEGDAYVEGCSVSKHLKQVQQRIGYCPQFDALIDQMTGRETLYMYARLHGVFENQIAGLINNLADNLLLNEHLDKMVKEYSGGNKRKLSTAICLVGSPPIVFLDEPTTGMDPLARRLLWDAISRVRDSGRSIILTSHSMEECDVLCTRLAIMVNGRFRCLGSPQHLKNKFGQGYTLMAKVRRQDEGASTKVTDASLQRLRNFIELSFPGSILKDTHHGMIHYHIQNPKLTWAYIFGTIERAKNKYQIEDYSVSQTTLEQVFLNFARAQRQTDQTIKNTAVTLT</sequence>
<organism evidence="11 12">
    <name type="scientific">Strigamia maritima</name>
    <name type="common">European centipede</name>
    <name type="synonym">Geophilus maritimus</name>
    <dbReference type="NCBI Taxonomy" id="126957"/>
    <lineage>
        <taxon>Eukaryota</taxon>
        <taxon>Metazoa</taxon>
        <taxon>Ecdysozoa</taxon>
        <taxon>Arthropoda</taxon>
        <taxon>Myriapoda</taxon>
        <taxon>Chilopoda</taxon>
        <taxon>Pleurostigmophora</taxon>
        <taxon>Geophilomorpha</taxon>
        <taxon>Linotaeniidae</taxon>
        <taxon>Strigamia</taxon>
    </lineage>
</organism>
<feature type="transmembrane region" description="Helical" evidence="9">
    <location>
        <begin position="370"/>
        <end position="390"/>
    </location>
</feature>
<comment type="subcellular location">
    <subcellularLocation>
        <location evidence="1">Membrane</location>
        <topology evidence="1">Multi-pass membrane protein</topology>
    </subcellularLocation>
</comment>
<dbReference type="HOGENOM" id="CLU_000604_19_1_1"/>
<keyword evidence="7 9" id="KW-1133">Transmembrane helix</keyword>
<keyword evidence="2" id="KW-0813">Transport</keyword>
<dbReference type="STRING" id="126957.T1IJ95"/>
<evidence type="ECO:0000256" key="6">
    <source>
        <dbReference type="ARBA" id="ARBA00022840"/>
    </source>
</evidence>
<evidence type="ECO:0000256" key="2">
    <source>
        <dbReference type="ARBA" id="ARBA00022448"/>
    </source>
</evidence>
<dbReference type="EnsemblMetazoa" id="SMAR000954-RA">
    <property type="protein sequence ID" value="SMAR000954-PA"/>
    <property type="gene ID" value="SMAR000954"/>
</dbReference>
<dbReference type="PANTHER" id="PTHR19229">
    <property type="entry name" value="ATP-BINDING CASSETTE TRANSPORTER SUBFAMILY A ABCA"/>
    <property type="match status" value="1"/>
</dbReference>
<dbReference type="GO" id="GO:0005319">
    <property type="term" value="F:lipid transporter activity"/>
    <property type="evidence" value="ECO:0007669"/>
    <property type="project" value="TreeGrafter"/>
</dbReference>
<dbReference type="PROSITE" id="PS50893">
    <property type="entry name" value="ABC_TRANSPORTER_2"/>
    <property type="match status" value="2"/>
</dbReference>
<dbReference type="InterPro" id="IPR003439">
    <property type="entry name" value="ABC_transporter-like_ATP-bd"/>
</dbReference>
<dbReference type="GO" id="GO:0016020">
    <property type="term" value="C:membrane"/>
    <property type="evidence" value="ECO:0007669"/>
    <property type="project" value="UniProtKB-SubCell"/>
</dbReference>
<feature type="transmembrane region" description="Helical" evidence="9">
    <location>
        <begin position="21"/>
        <end position="42"/>
    </location>
</feature>
<evidence type="ECO:0000259" key="10">
    <source>
        <dbReference type="PROSITE" id="PS50893"/>
    </source>
</evidence>
<dbReference type="PhylomeDB" id="T1IJ95"/>
<keyword evidence="6" id="KW-0067">ATP-binding</keyword>
<evidence type="ECO:0000256" key="5">
    <source>
        <dbReference type="ARBA" id="ARBA00022741"/>
    </source>
</evidence>
<keyword evidence="12" id="KW-1185">Reference proteome</keyword>
<dbReference type="FunFam" id="3.40.50.300:FF:000298">
    <property type="entry name" value="ATP-binding cassette sub-family A member 12"/>
    <property type="match status" value="1"/>
</dbReference>
<reference evidence="12" key="1">
    <citation type="submission" date="2011-05" db="EMBL/GenBank/DDBJ databases">
        <authorList>
            <person name="Richards S.R."/>
            <person name="Qu J."/>
            <person name="Jiang H."/>
            <person name="Jhangiani S.N."/>
            <person name="Agravi P."/>
            <person name="Goodspeed R."/>
            <person name="Gross S."/>
            <person name="Mandapat C."/>
            <person name="Jackson L."/>
            <person name="Mathew T."/>
            <person name="Pu L."/>
            <person name="Thornton R."/>
            <person name="Saada N."/>
            <person name="Wilczek-Boney K.B."/>
            <person name="Lee S."/>
            <person name="Kovar C."/>
            <person name="Wu Y."/>
            <person name="Scherer S.E."/>
            <person name="Worley K.C."/>
            <person name="Muzny D.M."/>
            <person name="Gibbs R."/>
        </authorList>
    </citation>
    <scope>NUCLEOTIDE SEQUENCE</scope>
    <source>
        <strain evidence="12">Brora</strain>
    </source>
</reference>
<feature type="transmembrane region" description="Helical" evidence="9">
    <location>
        <begin position="1256"/>
        <end position="1276"/>
    </location>
</feature>
<dbReference type="CDD" id="cd03263">
    <property type="entry name" value="ABC_subfamily_A"/>
    <property type="match status" value="2"/>
</dbReference>
<keyword evidence="8 9" id="KW-0472">Membrane</keyword>
<feature type="domain" description="ABC transporter" evidence="10">
    <location>
        <begin position="527"/>
        <end position="769"/>
    </location>
</feature>
<evidence type="ECO:0000256" key="9">
    <source>
        <dbReference type="SAM" id="Phobius"/>
    </source>
</evidence>
<evidence type="ECO:0000313" key="11">
    <source>
        <dbReference type="EnsemblMetazoa" id="SMAR000954-PA"/>
    </source>
</evidence>
<feature type="transmembrane region" description="Helical" evidence="9">
    <location>
        <begin position="343"/>
        <end position="363"/>
    </location>
</feature>
<dbReference type="FunFam" id="3.40.50.300:FF:000327">
    <property type="entry name" value="ATP-binding cassette sub-family A member 3"/>
    <property type="match status" value="1"/>
</dbReference>
<dbReference type="InterPro" id="IPR003593">
    <property type="entry name" value="AAA+_ATPase"/>
</dbReference>
<dbReference type="Proteomes" id="UP000014500">
    <property type="component" value="Unassembled WGS sequence"/>
</dbReference>
<dbReference type="GO" id="GO:0016887">
    <property type="term" value="F:ATP hydrolysis activity"/>
    <property type="evidence" value="ECO:0007669"/>
    <property type="project" value="InterPro"/>
</dbReference>
<dbReference type="SUPFAM" id="SSF52540">
    <property type="entry name" value="P-loop containing nucleoside triphosphate hydrolases"/>
    <property type="match status" value="2"/>
</dbReference>
<evidence type="ECO:0000256" key="4">
    <source>
        <dbReference type="ARBA" id="ARBA00022737"/>
    </source>
</evidence>
<evidence type="ECO:0000256" key="8">
    <source>
        <dbReference type="ARBA" id="ARBA00023136"/>
    </source>
</evidence>
<dbReference type="InterPro" id="IPR026082">
    <property type="entry name" value="ABCA"/>
</dbReference>
<dbReference type="eggNOG" id="KOG0059">
    <property type="taxonomic scope" value="Eukaryota"/>
</dbReference>
<dbReference type="InterPro" id="IPR017871">
    <property type="entry name" value="ABC_transporter-like_CS"/>
</dbReference>
<dbReference type="GO" id="GO:0005524">
    <property type="term" value="F:ATP binding"/>
    <property type="evidence" value="ECO:0007669"/>
    <property type="project" value="UniProtKB-KW"/>
</dbReference>
<feature type="transmembrane region" description="Helical" evidence="9">
    <location>
        <begin position="1107"/>
        <end position="1131"/>
    </location>
</feature>
<name>T1IJ95_STRMM</name>
<dbReference type="Pfam" id="PF00005">
    <property type="entry name" value="ABC_tran"/>
    <property type="match status" value="2"/>
</dbReference>
<dbReference type="PROSITE" id="PS00211">
    <property type="entry name" value="ABC_TRANSPORTER_1"/>
    <property type="match status" value="1"/>
</dbReference>
<proteinExistence type="predicted"/>
<feature type="transmembrane region" description="Helical" evidence="9">
    <location>
        <begin position="261"/>
        <end position="282"/>
    </location>
</feature>
<feature type="transmembrane region" description="Helical" evidence="9">
    <location>
        <begin position="302"/>
        <end position="323"/>
    </location>
</feature>
<keyword evidence="4" id="KW-0677">Repeat</keyword>
<feature type="transmembrane region" description="Helical" evidence="9">
    <location>
        <begin position="1192"/>
        <end position="1212"/>
    </location>
</feature>
<dbReference type="InterPro" id="IPR027417">
    <property type="entry name" value="P-loop_NTPase"/>
</dbReference>
<dbReference type="Gene3D" id="3.40.50.300">
    <property type="entry name" value="P-loop containing nucleotide triphosphate hydrolases"/>
    <property type="match status" value="2"/>
</dbReference>
<accession>T1IJ95</accession>
<dbReference type="InterPro" id="IPR056264">
    <property type="entry name" value="R2_ABCA1-4-like"/>
</dbReference>
<keyword evidence="5" id="KW-0547">Nucleotide-binding</keyword>
<feature type="transmembrane region" description="Helical" evidence="9">
    <location>
        <begin position="1224"/>
        <end position="1244"/>
    </location>
</feature>